<dbReference type="InterPro" id="IPR008971">
    <property type="entry name" value="HSP40/DnaJ_pept-bd"/>
</dbReference>
<dbReference type="InterPro" id="IPR002939">
    <property type="entry name" value="DnaJ_C"/>
</dbReference>
<dbReference type="SUPFAM" id="SSF46565">
    <property type="entry name" value="Chaperone J-domain"/>
    <property type="match status" value="1"/>
</dbReference>
<sequence>MRYRPKEFKDYYQLLKIEETSSEAEIKKSYRKLALEFHPDQNKGDPSCEEKFKEITEAYGVLSDPAKRSEYDRFRRDYLAGRGTGDSGFNYSQEEIFENMFKNGFSRDMFEELNREFQKQGYRSGQNFFGPILFGNALGGLGRILGMIPGPIGKIGHALRLAQMIGTSILTYQNMRKSRAPQDGNPSEEAPAAKVFDKLKKNFLNKDAGSLNINFAIEIAPDEALNGAQKKISFKNDGALESVLVKIPPKFTPGGKLRLRGKGKSEQGQRGDLILTVNVSPA</sequence>
<dbReference type="PANTHER" id="PTHR43096">
    <property type="entry name" value="DNAJ HOMOLOG 1, MITOCHONDRIAL-RELATED"/>
    <property type="match status" value="1"/>
</dbReference>
<dbReference type="KEGG" id="nva:G3M78_09450"/>
<dbReference type="PANTHER" id="PTHR43096:SF52">
    <property type="entry name" value="DNAJ HOMOLOG 1, MITOCHONDRIAL-RELATED"/>
    <property type="match status" value="1"/>
</dbReference>
<feature type="domain" description="J" evidence="2">
    <location>
        <begin position="10"/>
        <end position="75"/>
    </location>
</feature>
<dbReference type="SUPFAM" id="SSF49493">
    <property type="entry name" value="HSP40/DnaJ peptide-binding domain"/>
    <property type="match status" value="1"/>
</dbReference>
<protein>
    <submittedName>
        <fullName evidence="3">DnaJ domain-containing protein</fullName>
    </submittedName>
</protein>
<evidence type="ECO:0000313" key="4">
    <source>
        <dbReference type="Proteomes" id="UP000594464"/>
    </source>
</evidence>
<keyword evidence="1" id="KW-0143">Chaperone</keyword>
<dbReference type="Gene3D" id="2.60.260.20">
    <property type="entry name" value="Urease metallochaperone UreE, N-terminal domain"/>
    <property type="match status" value="1"/>
</dbReference>
<dbReference type="AlphaFoldDB" id="A0A7T0C326"/>
<dbReference type="InterPro" id="IPR036869">
    <property type="entry name" value="J_dom_sf"/>
</dbReference>
<dbReference type="GO" id="GO:0005737">
    <property type="term" value="C:cytoplasm"/>
    <property type="evidence" value="ECO:0007669"/>
    <property type="project" value="TreeGrafter"/>
</dbReference>
<reference evidence="4" key="1">
    <citation type="submission" date="2020-02" db="EMBL/GenBank/DDBJ databases">
        <title>Genomic and physiological characterization of two novel Nitrospinaceae genera.</title>
        <authorList>
            <person name="Mueller A.J."/>
            <person name="Jung M.-Y."/>
            <person name="Strachan C.R."/>
            <person name="Herbold C.W."/>
            <person name="Kirkegaard R.H."/>
            <person name="Daims H."/>
        </authorList>
    </citation>
    <scope>NUCLEOTIDE SEQUENCE [LARGE SCALE GENOMIC DNA]</scope>
</reference>
<evidence type="ECO:0000256" key="1">
    <source>
        <dbReference type="ARBA" id="ARBA00023186"/>
    </source>
</evidence>
<proteinExistence type="predicted"/>
<dbReference type="GO" id="GO:0042026">
    <property type="term" value="P:protein refolding"/>
    <property type="evidence" value="ECO:0007669"/>
    <property type="project" value="TreeGrafter"/>
</dbReference>
<dbReference type="PROSITE" id="PS50076">
    <property type="entry name" value="DNAJ_2"/>
    <property type="match status" value="1"/>
</dbReference>
<dbReference type="PRINTS" id="PR00625">
    <property type="entry name" value="JDOMAIN"/>
</dbReference>
<dbReference type="InterPro" id="IPR001623">
    <property type="entry name" value="DnaJ_domain"/>
</dbReference>
<accession>A0A7T0C326</accession>
<dbReference type="Pfam" id="PF00226">
    <property type="entry name" value="DnaJ"/>
    <property type="match status" value="1"/>
</dbReference>
<dbReference type="Gene3D" id="1.10.287.110">
    <property type="entry name" value="DnaJ domain"/>
    <property type="match status" value="1"/>
</dbReference>
<organism evidence="3 4">
    <name type="scientific">Candidatus Nitrohelix vancouverensis</name>
    <dbReference type="NCBI Taxonomy" id="2705534"/>
    <lineage>
        <taxon>Bacteria</taxon>
        <taxon>Pseudomonadati</taxon>
        <taxon>Nitrospinota/Tectimicrobiota group</taxon>
        <taxon>Nitrospinota</taxon>
        <taxon>Nitrospinia</taxon>
        <taxon>Nitrospinales</taxon>
        <taxon>Nitrospinaceae</taxon>
        <taxon>Candidatus Nitrohelix</taxon>
    </lineage>
</organism>
<dbReference type="Pfam" id="PF01556">
    <property type="entry name" value="DnaJ_C"/>
    <property type="match status" value="1"/>
</dbReference>
<dbReference type="SMART" id="SM00271">
    <property type="entry name" value="DnaJ"/>
    <property type="match status" value="1"/>
</dbReference>
<evidence type="ECO:0000313" key="3">
    <source>
        <dbReference type="EMBL" id="QPJ65605.1"/>
    </source>
</evidence>
<name>A0A7T0C326_9BACT</name>
<dbReference type="CDD" id="cd06257">
    <property type="entry name" value="DnaJ"/>
    <property type="match status" value="1"/>
</dbReference>
<dbReference type="Proteomes" id="UP000594464">
    <property type="component" value="Chromosome"/>
</dbReference>
<evidence type="ECO:0000259" key="2">
    <source>
        <dbReference type="PROSITE" id="PS50076"/>
    </source>
</evidence>
<gene>
    <name evidence="3" type="ORF">G3M78_09450</name>
</gene>
<dbReference type="EMBL" id="CP048620">
    <property type="protein sequence ID" value="QPJ65605.1"/>
    <property type="molecule type" value="Genomic_DNA"/>
</dbReference>
<dbReference type="GO" id="GO:0051082">
    <property type="term" value="F:unfolded protein binding"/>
    <property type="evidence" value="ECO:0007669"/>
    <property type="project" value="InterPro"/>
</dbReference>